<sequence length="472" mass="50005">MSSPNQKKAIFVFPAASGHINPSLPLARGLVNSGWSVDYLASTEFKDAIIHTGATFCNRDSIFRSAGIEDVTAMVKATAADYGDPVPQWWLNFGSISTASMLPVYIAWFRSRDPHLIVYCPVLCQVALFASFQLKIPAVSLLTTSGPGYFDAAIAAMAGAVAVRGVTERLARSVAAVEKNATAIESIKSQLAMPELTLNTAEPLCRDYYTGTNLVSTTEELADPMCAADAEYYKKAGKRFFFVGPLLDTVSTPPNGRGGEVMRRVEAAAAANQPVVYVSMGTVVTSDNEEHGWNGTSGSGITGKQLCQSVYRAVFEELGGEEEEVLIVVSLGNQPKALEGVMVPPNAVCAASVPQIELLRVATPTLFVTNGGQNSLMESMTVGTPVLVCPGFGDQVANAAKVTVCGWGDKVDRPPAQVGTDQLPAYQKRVQRGVRAVLDSPNYAAHAKLIAAGLERAVGVDGALRILIEAAN</sequence>
<evidence type="ECO:0000313" key="4">
    <source>
        <dbReference type="Proteomes" id="UP001165060"/>
    </source>
</evidence>
<dbReference type="InterPro" id="IPR050271">
    <property type="entry name" value="UDP-glycosyltransferase"/>
</dbReference>
<name>A0ABQ6NAI8_9STRA</name>
<evidence type="ECO:0000313" key="3">
    <source>
        <dbReference type="EMBL" id="GMI51827.1"/>
    </source>
</evidence>
<dbReference type="Pfam" id="PF00201">
    <property type="entry name" value="UDPGT"/>
    <property type="match status" value="1"/>
</dbReference>
<evidence type="ECO:0000256" key="1">
    <source>
        <dbReference type="ARBA" id="ARBA00022676"/>
    </source>
</evidence>
<dbReference type="EMBL" id="BRYB01006202">
    <property type="protein sequence ID" value="GMI51827.1"/>
    <property type="molecule type" value="Genomic_DNA"/>
</dbReference>
<dbReference type="Gene3D" id="3.40.50.2000">
    <property type="entry name" value="Glycogen Phosphorylase B"/>
    <property type="match status" value="2"/>
</dbReference>
<comment type="caution">
    <text evidence="3">The sequence shown here is derived from an EMBL/GenBank/DDBJ whole genome shotgun (WGS) entry which is preliminary data.</text>
</comment>
<dbReference type="InterPro" id="IPR002213">
    <property type="entry name" value="UDP_glucos_trans"/>
</dbReference>
<keyword evidence="1" id="KW-0328">Glycosyltransferase</keyword>
<proteinExistence type="predicted"/>
<dbReference type="PANTHER" id="PTHR48043">
    <property type="entry name" value="EG:EG0003.4 PROTEIN-RELATED"/>
    <property type="match status" value="1"/>
</dbReference>
<dbReference type="CDD" id="cd03784">
    <property type="entry name" value="GT1_Gtf-like"/>
    <property type="match status" value="1"/>
</dbReference>
<evidence type="ECO:0000256" key="2">
    <source>
        <dbReference type="ARBA" id="ARBA00022679"/>
    </source>
</evidence>
<evidence type="ECO:0008006" key="5">
    <source>
        <dbReference type="Google" id="ProtNLM"/>
    </source>
</evidence>
<dbReference type="PANTHER" id="PTHR48043:SF145">
    <property type="entry name" value="FI06409P-RELATED"/>
    <property type="match status" value="1"/>
</dbReference>
<reference evidence="3 4" key="1">
    <citation type="journal article" date="2023" name="Commun. Biol.">
        <title>Genome analysis of Parmales, the sister group of diatoms, reveals the evolutionary specialization of diatoms from phago-mixotrophs to photoautotrophs.</title>
        <authorList>
            <person name="Ban H."/>
            <person name="Sato S."/>
            <person name="Yoshikawa S."/>
            <person name="Yamada K."/>
            <person name="Nakamura Y."/>
            <person name="Ichinomiya M."/>
            <person name="Sato N."/>
            <person name="Blanc-Mathieu R."/>
            <person name="Endo H."/>
            <person name="Kuwata A."/>
            <person name="Ogata H."/>
        </authorList>
    </citation>
    <scope>NUCLEOTIDE SEQUENCE [LARGE SCALE GENOMIC DNA]</scope>
</reference>
<keyword evidence="4" id="KW-1185">Reference proteome</keyword>
<gene>
    <name evidence="3" type="ORF">TeGR_g9201</name>
</gene>
<organism evidence="3 4">
    <name type="scientific">Tetraparma gracilis</name>
    <dbReference type="NCBI Taxonomy" id="2962635"/>
    <lineage>
        <taxon>Eukaryota</taxon>
        <taxon>Sar</taxon>
        <taxon>Stramenopiles</taxon>
        <taxon>Ochrophyta</taxon>
        <taxon>Bolidophyceae</taxon>
        <taxon>Parmales</taxon>
        <taxon>Triparmaceae</taxon>
        <taxon>Tetraparma</taxon>
    </lineage>
</organism>
<dbReference type="SUPFAM" id="SSF53756">
    <property type="entry name" value="UDP-Glycosyltransferase/glycogen phosphorylase"/>
    <property type="match status" value="1"/>
</dbReference>
<keyword evidence="2" id="KW-0808">Transferase</keyword>
<accession>A0ABQ6NAI8</accession>
<dbReference type="Proteomes" id="UP001165060">
    <property type="component" value="Unassembled WGS sequence"/>
</dbReference>
<protein>
    <recommendedName>
        <fullName evidence="5">Glycosyltransferase</fullName>
    </recommendedName>
</protein>